<evidence type="ECO:0008006" key="4">
    <source>
        <dbReference type="Google" id="ProtNLM"/>
    </source>
</evidence>
<evidence type="ECO:0000256" key="1">
    <source>
        <dbReference type="SAM" id="MobiDB-lite"/>
    </source>
</evidence>
<proteinExistence type="predicted"/>
<gene>
    <name evidence="2" type="ORF">NN4_20060</name>
</gene>
<name>A0A511MBC6_9NOCA</name>
<evidence type="ECO:0000313" key="2">
    <source>
        <dbReference type="EMBL" id="GEM37487.1"/>
    </source>
</evidence>
<accession>A0A511MBC6</accession>
<comment type="caution">
    <text evidence="2">The sequence shown here is derived from an EMBL/GenBank/DDBJ whole genome shotgun (WGS) entry which is preliminary data.</text>
</comment>
<organism evidence="2 3">
    <name type="scientific">Nocardia ninae NBRC 108245</name>
    <dbReference type="NCBI Taxonomy" id="1210091"/>
    <lineage>
        <taxon>Bacteria</taxon>
        <taxon>Bacillati</taxon>
        <taxon>Actinomycetota</taxon>
        <taxon>Actinomycetes</taxon>
        <taxon>Mycobacteriales</taxon>
        <taxon>Nocardiaceae</taxon>
        <taxon>Nocardia</taxon>
    </lineage>
</organism>
<dbReference type="RefSeq" id="WP_147129624.1">
    <property type="nucleotide sequence ID" value="NZ_BJXA01000009.1"/>
</dbReference>
<sequence>MPNDPRAYITLTLDFPDHPKFAGWSDSARFKLIRLWVYCALHHSDGFVPTTILRQICRKDVVELLRKLDGVAFLEDGSGIQFLDYTEHQRSRADVDAQRGKASSAGVKSGAVRRQKSRGKAVTAATDQVVRHRTEKEEDSSLKDLRPSDYDLSKNKNQGDPPKPPADANVLFDEWWECYPRKVGKPAARRAFNSALRKMSYVELISLTRVFITDPNLPAGDEAQFIPHPATWLNQERWNDLPLPTWRKKNQRKTAEERAMSAIQIGQQLRRTGSSTEIVSPEFAVEFDPPRELKAAG</sequence>
<reference evidence="2 3" key="1">
    <citation type="submission" date="2019-07" db="EMBL/GenBank/DDBJ databases">
        <title>Whole genome shotgun sequence of Nocardia ninae NBRC 108245.</title>
        <authorList>
            <person name="Hosoyama A."/>
            <person name="Uohara A."/>
            <person name="Ohji S."/>
            <person name="Ichikawa N."/>
        </authorList>
    </citation>
    <scope>NUCLEOTIDE SEQUENCE [LARGE SCALE GENOMIC DNA]</scope>
    <source>
        <strain evidence="2 3">NBRC 108245</strain>
    </source>
</reference>
<dbReference type="AlphaFoldDB" id="A0A511MBC6"/>
<dbReference type="EMBL" id="BJXA01000009">
    <property type="protein sequence ID" value="GEM37487.1"/>
    <property type="molecule type" value="Genomic_DNA"/>
</dbReference>
<keyword evidence="3" id="KW-1185">Reference proteome</keyword>
<feature type="compositionally biased region" description="Basic and acidic residues" evidence="1">
    <location>
        <begin position="129"/>
        <end position="154"/>
    </location>
</feature>
<dbReference type="Proteomes" id="UP000321424">
    <property type="component" value="Unassembled WGS sequence"/>
</dbReference>
<evidence type="ECO:0000313" key="3">
    <source>
        <dbReference type="Proteomes" id="UP000321424"/>
    </source>
</evidence>
<feature type="region of interest" description="Disordered" evidence="1">
    <location>
        <begin position="93"/>
        <end position="166"/>
    </location>
</feature>
<protein>
    <recommendedName>
        <fullName evidence="4">Lin1244/Lin1753-like N-terminal domain-containing protein</fullName>
    </recommendedName>
</protein>
<dbReference type="OrthoDB" id="3383452at2"/>